<keyword evidence="1" id="KW-0812">Transmembrane</keyword>
<sequence>MAAGERSLDLKAGSLVKDAPVRLALIRRPMSCLEECVIAGQAASFLRQRLFPRDQSTRRGSAAEEQICTRQGRVLVRAASVSPSSLQKDGVSMPRLLRVSAPVTAGLLFTLLGGLAFSQVFN</sequence>
<evidence type="ECO:0000313" key="2">
    <source>
        <dbReference type="EMBL" id="KAJ1156723.1"/>
    </source>
</evidence>
<dbReference type="AlphaFoldDB" id="A0AAV7S105"/>
<dbReference type="Proteomes" id="UP001066276">
    <property type="component" value="Chromosome 5"/>
</dbReference>
<keyword evidence="3" id="KW-1185">Reference proteome</keyword>
<organism evidence="2 3">
    <name type="scientific">Pleurodeles waltl</name>
    <name type="common">Iberian ribbed newt</name>
    <dbReference type="NCBI Taxonomy" id="8319"/>
    <lineage>
        <taxon>Eukaryota</taxon>
        <taxon>Metazoa</taxon>
        <taxon>Chordata</taxon>
        <taxon>Craniata</taxon>
        <taxon>Vertebrata</taxon>
        <taxon>Euteleostomi</taxon>
        <taxon>Amphibia</taxon>
        <taxon>Batrachia</taxon>
        <taxon>Caudata</taxon>
        <taxon>Salamandroidea</taxon>
        <taxon>Salamandridae</taxon>
        <taxon>Pleurodelinae</taxon>
        <taxon>Pleurodeles</taxon>
    </lineage>
</organism>
<name>A0AAV7S105_PLEWA</name>
<keyword evidence="1" id="KW-0472">Membrane</keyword>
<dbReference type="EMBL" id="JANPWB010000009">
    <property type="protein sequence ID" value="KAJ1156723.1"/>
    <property type="molecule type" value="Genomic_DNA"/>
</dbReference>
<comment type="caution">
    <text evidence="2">The sequence shown here is derived from an EMBL/GenBank/DDBJ whole genome shotgun (WGS) entry which is preliminary data.</text>
</comment>
<protein>
    <submittedName>
        <fullName evidence="2">Uncharacterized protein</fullName>
    </submittedName>
</protein>
<reference evidence="2" key="1">
    <citation type="journal article" date="2022" name="bioRxiv">
        <title>Sequencing and chromosome-scale assembly of the giantPleurodeles waltlgenome.</title>
        <authorList>
            <person name="Brown T."/>
            <person name="Elewa A."/>
            <person name="Iarovenko S."/>
            <person name="Subramanian E."/>
            <person name="Araus A.J."/>
            <person name="Petzold A."/>
            <person name="Susuki M."/>
            <person name="Suzuki K.-i.T."/>
            <person name="Hayashi T."/>
            <person name="Toyoda A."/>
            <person name="Oliveira C."/>
            <person name="Osipova E."/>
            <person name="Leigh N.D."/>
            <person name="Simon A."/>
            <person name="Yun M.H."/>
        </authorList>
    </citation>
    <scope>NUCLEOTIDE SEQUENCE</scope>
    <source>
        <strain evidence="2">20211129_DDA</strain>
        <tissue evidence="2">Liver</tissue>
    </source>
</reference>
<evidence type="ECO:0000313" key="3">
    <source>
        <dbReference type="Proteomes" id="UP001066276"/>
    </source>
</evidence>
<accession>A0AAV7S105</accession>
<evidence type="ECO:0000256" key="1">
    <source>
        <dbReference type="SAM" id="Phobius"/>
    </source>
</evidence>
<feature type="transmembrane region" description="Helical" evidence="1">
    <location>
        <begin position="96"/>
        <end position="117"/>
    </location>
</feature>
<keyword evidence="1" id="KW-1133">Transmembrane helix</keyword>
<proteinExistence type="predicted"/>
<gene>
    <name evidence="2" type="ORF">NDU88_009441</name>
</gene>